<evidence type="ECO:0000256" key="3">
    <source>
        <dbReference type="ARBA" id="ARBA00005840"/>
    </source>
</evidence>
<accession>A0A2T8HFB5</accession>
<feature type="transmembrane region" description="Helical" evidence="9">
    <location>
        <begin position="142"/>
        <end position="160"/>
    </location>
</feature>
<evidence type="ECO:0000256" key="9">
    <source>
        <dbReference type="SAM" id="Phobius"/>
    </source>
</evidence>
<dbReference type="GO" id="GO:0017004">
    <property type="term" value="P:cytochrome complex assembly"/>
    <property type="evidence" value="ECO:0007669"/>
    <property type="project" value="UniProtKB-KW"/>
</dbReference>
<keyword evidence="7 9" id="KW-1133">Transmembrane helix</keyword>
<dbReference type="PRINTS" id="PR01386">
    <property type="entry name" value="CCMCBIOGNSIS"/>
</dbReference>
<comment type="function">
    <text evidence="1">Required for the export of heme to the periplasm for the biogenesis of c-type cytochromes.</text>
</comment>
<evidence type="ECO:0000256" key="7">
    <source>
        <dbReference type="ARBA" id="ARBA00022989"/>
    </source>
</evidence>
<dbReference type="Pfam" id="PF01578">
    <property type="entry name" value="Cytochrom_C_asm"/>
    <property type="match status" value="1"/>
</dbReference>
<evidence type="ECO:0000256" key="4">
    <source>
        <dbReference type="ARBA" id="ARBA00016463"/>
    </source>
</evidence>
<evidence type="ECO:0000256" key="5">
    <source>
        <dbReference type="ARBA" id="ARBA00022692"/>
    </source>
</evidence>
<name>A0A2T8HFB5_9SPHI</name>
<comment type="subcellular location">
    <subcellularLocation>
        <location evidence="2">Membrane</location>
        <topology evidence="2">Multi-pass membrane protein</topology>
    </subcellularLocation>
</comment>
<evidence type="ECO:0000259" key="10">
    <source>
        <dbReference type="Pfam" id="PF01578"/>
    </source>
</evidence>
<dbReference type="OrthoDB" id="9814290at2"/>
<evidence type="ECO:0000256" key="8">
    <source>
        <dbReference type="ARBA" id="ARBA00023136"/>
    </source>
</evidence>
<dbReference type="InterPro" id="IPR045062">
    <property type="entry name" value="Cyt_c_biogenesis_CcsA/CcmC"/>
</dbReference>
<dbReference type="InterPro" id="IPR003557">
    <property type="entry name" value="Cyt_c_biogenesis_CcmC"/>
</dbReference>
<dbReference type="PANTHER" id="PTHR30071:SF1">
    <property type="entry name" value="CYTOCHROME B_B6 PROTEIN-RELATED"/>
    <property type="match status" value="1"/>
</dbReference>
<feature type="transmembrane region" description="Helical" evidence="9">
    <location>
        <begin position="73"/>
        <end position="99"/>
    </location>
</feature>
<feature type="transmembrane region" description="Helical" evidence="9">
    <location>
        <begin position="111"/>
        <end position="130"/>
    </location>
</feature>
<keyword evidence="6" id="KW-0201">Cytochrome c-type biogenesis</keyword>
<organism evidence="11 12">
    <name type="scientific">Sphingobacterium corticibacter</name>
    <dbReference type="NCBI Taxonomy" id="2171749"/>
    <lineage>
        <taxon>Bacteria</taxon>
        <taxon>Pseudomonadati</taxon>
        <taxon>Bacteroidota</taxon>
        <taxon>Sphingobacteriia</taxon>
        <taxon>Sphingobacteriales</taxon>
        <taxon>Sphingobacteriaceae</taxon>
        <taxon>Sphingobacterium</taxon>
    </lineage>
</organism>
<dbReference type="InterPro" id="IPR002541">
    <property type="entry name" value="Cyt_c_assembly"/>
</dbReference>
<dbReference type="RefSeq" id="WP_116776875.1">
    <property type="nucleotide sequence ID" value="NZ_QDKG01000007.1"/>
</dbReference>
<evidence type="ECO:0000313" key="12">
    <source>
        <dbReference type="Proteomes" id="UP000245627"/>
    </source>
</evidence>
<dbReference type="GO" id="GO:0005886">
    <property type="term" value="C:plasma membrane"/>
    <property type="evidence" value="ECO:0007669"/>
    <property type="project" value="TreeGrafter"/>
</dbReference>
<evidence type="ECO:0000256" key="6">
    <source>
        <dbReference type="ARBA" id="ARBA00022748"/>
    </source>
</evidence>
<evidence type="ECO:0000256" key="2">
    <source>
        <dbReference type="ARBA" id="ARBA00004141"/>
    </source>
</evidence>
<feature type="transmembrane region" description="Helical" evidence="9">
    <location>
        <begin position="188"/>
        <end position="205"/>
    </location>
</feature>
<reference evidence="11 12" key="1">
    <citation type="submission" date="2018-04" db="EMBL/GenBank/DDBJ databases">
        <title>Sphingobacterium cortibacter sp. nov.</title>
        <authorList>
            <person name="Li Y."/>
        </authorList>
    </citation>
    <scope>NUCLEOTIDE SEQUENCE [LARGE SCALE GENOMIC DNA]</scope>
    <source>
        <strain evidence="11 12">2c-3</strain>
    </source>
</reference>
<comment type="similarity">
    <text evidence="3">Belongs to the CcmC/CycZ/HelC family.</text>
</comment>
<evidence type="ECO:0000313" key="11">
    <source>
        <dbReference type="EMBL" id="PVH24127.1"/>
    </source>
</evidence>
<proteinExistence type="inferred from homology"/>
<feature type="transmembrane region" description="Helical" evidence="9">
    <location>
        <begin position="43"/>
        <end position="61"/>
    </location>
</feature>
<keyword evidence="5 9" id="KW-0812">Transmembrane</keyword>
<feature type="domain" description="Cytochrome c assembly protein" evidence="10">
    <location>
        <begin position="27"/>
        <end position="159"/>
    </location>
</feature>
<feature type="transmembrane region" description="Helical" evidence="9">
    <location>
        <begin position="5"/>
        <end position="23"/>
    </location>
</feature>
<protein>
    <recommendedName>
        <fullName evidence="4">Heme exporter protein C</fullName>
    </recommendedName>
</protein>
<dbReference type="GO" id="GO:0015232">
    <property type="term" value="F:heme transmembrane transporter activity"/>
    <property type="evidence" value="ECO:0007669"/>
    <property type="project" value="InterPro"/>
</dbReference>
<comment type="caution">
    <text evidence="11">The sequence shown here is derived from an EMBL/GenBank/DDBJ whole genome shotgun (WGS) entry which is preliminary data.</text>
</comment>
<dbReference type="AlphaFoldDB" id="A0A2T8HFB5"/>
<dbReference type="EMBL" id="QDKG01000007">
    <property type="protein sequence ID" value="PVH24127.1"/>
    <property type="molecule type" value="Genomic_DNA"/>
</dbReference>
<dbReference type="PANTHER" id="PTHR30071">
    <property type="entry name" value="HEME EXPORTER PROTEIN C"/>
    <property type="match status" value="1"/>
</dbReference>
<dbReference type="Proteomes" id="UP000245627">
    <property type="component" value="Unassembled WGS sequence"/>
</dbReference>
<keyword evidence="8 9" id="KW-0472">Membrane</keyword>
<keyword evidence="12" id="KW-1185">Reference proteome</keyword>
<evidence type="ECO:0000256" key="1">
    <source>
        <dbReference type="ARBA" id="ARBA00002442"/>
    </source>
</evidence>
<dbReference type="GO" id="GO:0020037">
    <property type="term" value="F:heme binding"/>
    <property type="evidence" value="ECO:0007669"/>
    <property type="project" value="InterPro"/>
</dbReference>
<sequence length="225" mass="25360">MRKTWWKILAVIMVGSSVIAGLLGPVPELPILNETIRNVYYHVPMWFAMIFLYLISVVYSIKYLGSSDRKHDLIAVEAVNTGILFCGLGLLTGMLWGYITWGDPWPNDPKLNGSAIATLMYLAYLVLRNALEEEQKRAKISAIYNIFAFPVMIVLIYILPKLTDSLHPGSGGNSTIGSLDMDNYMRPVFYTAAIGWILIGVWIGTMRYRIRLIEEQEDTFDNSAA</sequence>
<gene>
    <name evidence="11" type="ORF">DC487_15425</name>
</gene>